<dbReference type="RefSeq" id="WP_117313854.1">
    <property type="nucleotide sequence ID" value="NZ_JBHRUJ010000028.1"/>
</dbReference>
<organism evidence="2 3">
    <name type="scientific">Planomicrobium okeanokoites</name>
    <name type="common">Planococcus okeanokoites</name>
    <name type="synonym">Flavobacterium okeanokoites</name>
    <dbReference type="NCBI Taxonomy" id="244"/>
    <lineage>
        <taxon>Bacteria</taxon>
        <taxon>Bacillati</taxon>
        <taxon>Bacillota</taxon>
        <taxon>Bacilli</taxon>
        <taxon>Bacillales</taxon>
        <taxon>Caryophanaceae</taxon>
        <taxon>Planomicrobium</taxon>
    </lineage>
</organism>
<feature type="coiled-coil region" evidence="1">
    <location>
        <begin position="51"/>
        <end position="85"/>
    </location>
</feature>
<reference evidence="3" key="1">
    <citation type="journal article" date="2019" name="Int. J. Syst. Evol. Microbiol.">
        <title>The Global Catalogue of Microorganisms (GCM) 10K type strain sequencing project: providing services to taxonomists for standard genome sequencing and annotation.</title>
        <authorList>
            <consortium name="The Broad Institute Genomics Platform"/>
            <consortium name="The Broad Institute Genome Sequencing Center for Infectious Disease"/>
            <person name="Wu L."/>
            <person name="Ma J."/>
        </authorList>
    </citation>
    <scope>NUCLEOTIDE SEQUENCE [LARGE SCALE GENOMIC DNA]</scope>
    <source>
        <strain evidence="3">CCM 320</strain>
    </source>
</reference>
<protein>
    <submittedName>
        <fullName evidence="2">Siphovirus Gp157 family protein</fullName>
    </submittedName>
</protein>
<evidence type="ECO:0000313" key="3">
    <source>
        <dbReference type="Proteomes" id="UP001595625"/>
    </source>
</evidence>
<dbReference type="EMBL" id="JBHRUJ010000028">
    <property type="protein sequence ID" value="MFC3212695.1"/>
    <property type="molecule type" value="Genomic_DNA"/>
</dbReference>
<proteinExistence type="predicted"/>
<name>A0ABV7KT43_PLAOK</name>
<evidence type="ECO:0000256" key="1">
    <source>
        <dbReference type="SAM" id="Coils"/>
    </source>
</evidence>
<gene>
    <name evidence="2" type="ORF">ACFOEJ_16625</name>
</gene>
<dbReference type="InterPro" id="IPR008840">
    <property type="entry name" value="Sipho_Gp157"/>
</dbReference>
<dbReference type="Pfam" id="PF05565">
    <property type="entry name" value="Sipho_Gp157"/>
    <property type="match status" value="1"/>
</dbReference>
<sequence>MAFKLYELSAQYQQLIDLISSSDTERPEFTDTLESIEEAIDDKLENTAKVIRAIEAEANAIKVEEERLKKRRQALEGNADRLKDYIFQTMQATGKDKVKGAHVGLRLQYNPPSVRLLDEKLVPAHYLVEQHPTVDKKALLADLKNGIAVEGVELKREQSLRIV</sequence>
<keyword evidence="3" id="KW-1185">Reference proteome</keyword>
<keyword evidence="1" id="KW-0175">Coiled coil</keyword>
<comment type="caution">
    <text evidence="2">The sequence shown here is derived from an EMBL/GenBank/DDBJ whole genome shotgun (WGS) entry which is preliminary data.</text>
</comment>
<dbReference type="Proteomes" id="UP001595625">
    <property type="component" value="Unassembled WGS sequence"/>
</dbReference>
<accession>A0ABV7KT43</accession>
<evidence type="ECO:0000313" key="2">
    <source>
        <dbReference type="EMBL" id="MFC3212695.1"/>
    </source>
</evidence>